<name>A0A382UB86_9ZZZZ</name>
<protein>
    <submittedName>
        <fullName evidence="1">Uncharacterized protein</fullName>
    </submittedName>
</protein>
<organism evidence="1">
    <name type="scientific">marine metagenome</name>
    <dbReference type="NCBI Taxonomy" id="408172"/>
    <lineage>
        <taxon>unclassified sequences</taxon>
        <taxon>metagenomes</taxon>
        <taxon>ecological metagenomes</taxon>
    </lineage>
</organism>
<gene>
    <name evidence="1" type="ORF">METZ01_LOCUS383989</name>
</gene>
<proteinExistence type="predicted"/>
<feature type="non-terminal residue" evidence="1">
    <location>
        <position position="52"/>
    </location>
</feature>
<dbReference type="AlphaFoldDB" id="A0A382UB86"/>
<reference evidence="1" key="1">
    <citation type="submission" date="2018-05" db="EMBL/GenBank/DDBJ databases">
        <authorList>
            <person name="Lanie J.A."/>
            <person name="Ng W.-L."/>
            <person name="Kazmierczak K.M."/>
            <person name="Andrzejewski T.M."/>
            <person name="Davidsen T.M."/>
            <person name="Wayne K.J."/>
            <person name="Tettelin H."/>
            <person name="Glass J.I."/>
            <person name="Rusch D."/>
            <person name="Podicherti R."/>
            <person name="Tsui H.-C.T."/>
            <person name="Winkler M.E."/>
        </authorList>
    </citation>
    <scope>NUCLEOTIDE SEQUENCE</scope>
</reference>
<accession>A0A382UB86</accession>
<evidence type="ECO:0000313" key="1">
    <source>
        <dbReference type="EMBL" id="SVD31135.1"/>
    </source>
</evidence>
<sequence>MKKLIVITGLLVFVSNSWAEEESLDIEFFSEYKSCNELFIMMHERWKHKKSY</sequence>
<dbReference type="EMBL" id="UINC01142666">
    <property type="protein sequence ID" value="SVD31135.1"/>
    <property type="molecule type" value="Genomic_DNA"/>
</dbReference>